<dbReference type="EMBL" id="KN822298">
    <property type="protein sequence ID" value="KIM51001.1"/>
    <property type="molecule type" value="Genomic_DNA"/>
</dbReference>
<sequence length="372" mass="40574">MAERQVALSCRSVWAFLHKQRGILETCQGEAQQSVNGITIARLICFPESKMTETFGQDCGGEAPPPASSSVALSEAEETCLLSRGPQKCPDPVDARGMIATEKLLDAKELAAQVSDIVADIVMSKLMAIGLTAENIKKLEKLGETPPVDTVGRGSQAAYLADAVLSKLAAIGLTEKNIKKLATLERRASSFSADEDSQAAWTTLHSDDDADNLDVPSSSFTTEDSFDSSTCKAESNRQGSFSSSQINTDRPKHLVEGGPLLNKFSMASRSPKEFDTLPQRKLHNLDTLPPKKLHDFDTFPRPHNSAMQSSRQRKRAATPEEAVFSVPKRRAWYSEVDCEPLMKNDKGTCVGESTGEKWLRAGGEIQVYIPLR</sequence>
<proteinExistence type="predicted"/>
<dbReference type="InParanoid" id="A0A0C3D4G2"/>
<feature type="compositionally biased region" description="Polar residues" evidence="1">
    <location>
        <begin position="231"/>
        <end position="248"/>
    </location>
</feature>
<dbReference type="OrthoDB" id="2688888at2759"/>
<dbReference type="AlphaFoldDB" id="A0A0C3D4G2"/>
<feature type="compositionally biased region" description="Low complexity" evidence="1">
    <location>
        <begin position="217"/>
        <end position="230"/>
    </location>
</feature>
<feature type="region of interest" description="Disordered" evidence="1">
    <location>
        <begin position="283"/>
        <end position="321"/>
    </location>
</feature>
<protein>
    <submittedName>
        <fullName evidence="2">Uncharacterized protein</fullName>
    </submittedName>
</protein>
<keyword evidence="3" id="KW-1185">Reference proteome</keyword>
<evidence type="ECO:0000256" key="1">
    <source>
        <dbReference type="SAM" id="MobiDB-lite"/>
    </source>
</evidence>
<reference evidence="3" key="2">
    <citation type="submission" date="2015-01" db="EMBL/GenBank/DDBJ databases">
        <title>Evolutionary Origins and Diversification of the Mycorrhizal Mutualists.</title>
        <authorList>
            <consortium name="DOE Joint Genome Institute"/>
            <consortium name="Mycorrhizal Genomics Consortium"/>
            <person name="Kohler A."/>
            <person name="Kuo A."/>
            <person name="Nagy L.G."/>
            <person name="Floudas D."/>
            <person name="Copeland A."/>
            <person name="Barry K.W."/>
            <person name="Cichocki N."/>
            <person name="Veneault-Fourrey C."/>
            <person name="LaButti K."/>
            <person name="Lindquist E.A."/>
            <person name="Lipzen A."/>
            <person name="Lundell T."/>
            <person name="Morin E."/>
            <person name="Murat C."/>
            <person name="Riley R."/>
            <person name="Ohm R."/>
            <person name="Sun H."/>
            <person name="Tunlid A."/>
            <person name="Henrissat B."/>
            <person name="Grigoriev I.V."/>
            <person name="Hibbett D.S."/>
            <person name="Martin F."/>
        </authorList>
    </citation>
    <scope>NUCLEOTIDE SEQUENCE [LARGE SCALE GENOMIC DNA]</scope>
    <source>
        <strain evidence="3">Foug A</strain>
    </source>
</reference>
<gene>
    <name evidence="2" type="ORF">SCLCIDRAFT_12232</name>
</gene>
<dbReference type="Proteomes" id="UP000053989">
    <property type="component" value="Unassembled WGS sequence"/>
</dbReference>
<evidence type="ECO:0000313" key="3">
    <source>
        <dbReference type="Proteomes" id="UP000053989"/>
    </source>
</evidence>
<accession>A0A0C3D4G2</accession>
<evidence type="ECO:0000313" key="2">
    <source>
        <dbReference type="EMBL" id="KIM51001.1"/>
    </source>
</evidence>
<organism evidence="2 3">
    <name type="scientific">Scleroderma citrinum Foug A</name>
    <dbReference type="NCBI Taxonomy" id="1036808"/>
    <lineage>
        <taxon>Eukaryota</taxon>
        <taxon>Fungi</taxon>
        <taxon>Dikarya</taxon>
        <taxon>Basidiomycota</taxon>
        <taxon>Agaricomycotina</taxon>
        <taxon>Agaricomycetes</taxon>
        <taxon>Agaricomycetidae</taxon>
        <taxon>Boletales</taxon>
        <taxon>Sclerodermatineae</taxon>
        <taxon>Sclerodermataceae</taxon>
        <taxon>Scleroderma</taxon>
    </lineage>
</organism>
<feature type="region of interest" description="Disordered" evidence="1">
    <location>
        <begin position="204"/>
        <end position="252"/>
    </location>
</feature>
<name>A0A0C3D4G2_9AGAM</name>
<reference evidence="2 3" key="1">
    <citation type="submission" date="2014-04" db="EMBL/GenBank/DDBJ databases">
        <authorList>
            <consortium name="DOE Joint Genome Institute"/>
            <person name="Kuo A."/>
            <person name="Kohler A."/>
            <person name="Nagy L.G."/>
            <person name="Floudas D."/>
            <person name="Copeland A."/>
            <person name="Barry K.W."/>
            <person name="Cichocki N."/>
            <person name="Veneault-Fourrey C."/>
            <person name="LaButti K."/>
            <person name="Lindquist E.A."/>
            <person name="Lipzen A."/>
            <person name="Lundell T."/>
            <person name="Morin E."/>
            <person name="Murat C."/>
            <person name="Sun H."/>
            <person name="Tunlid A."/>
            <person name="Henrissat B."/>
            <person name="Grigoriev I.V."/>
            <person name="Hibbett D.S."/>
            <person name="Martin F."/>
            <person name="Nordberg H.P."/>
            <person name="Cantor M.N."/>
            <person name="Hua S.X."/>
        </authorList>
    </citation>
    <scope>NUCLEOTIDE SEQUENCE [LARGE SCALE GENOMIC DNA]</scope>
    <source>
        <strain evidence="2 3">Foug A</strain>
    </source>
</reference>
<dbReference type="HOGENOM" id="CLU_744255_0_0_1"/>